<comment type="caution">
    <text evidence="2">The sequence shown here is derived from an EMBL/GenBank/DDBJ whole genome shotgun (WGS) entry which is preliminary data.</text>
</comment>
<gene>
    <name evidence="2" type="ORF">DNR46_29270</name>
</gene>
<evidence type="ECO:0000313" key="3">
    <source>
        <dbReference type="Proteomes" id="UP000275436"/>
    </source>
</evidence>
<name>A0A3M9X2V0_9HYPH</name>
<accession>A0A3M9X2V0</accession>
<evidence type="ECO:0000259" key="1">
    <source>
        <dbReference type="Pfam" id="PF09361"/>
    </source>
</evidence>
<dbReference type="Proteomes" id="UP000275436">
    <property type="component" value="Unassembled WGS sequence"/>
</dbReference>
<dbReference type="AlphaFoldDB" id="A0A3M9X2V0"/>
<organism evidence="2 3">
    <name type="scientific">Mesorhizobium japonicum</name>
    <dbReference type="NCBI Taxonomy" id="2066070"/>
    <lineage>
        <taxon>Bacteria</taxon>
        <taxon>Pseudomonadati</taxon>
        <taxon>Pseudomonadota</taxon>
        <taxon>Alphaproteobacteria</taxon>
        <taxon>Hyphomicrobiales</taxon>
        <taxon>Phyllobacteriaceae</taxon>
        <taxon>Mesorhizobium</taxon>
    </lineage>
</organism>
<sequence length="141" mass="15344">MALALRHLATEQSIMHSYPGPPRSGTQPLPMVENGQKVVLTAVSLQAHAFKAMMRYQVETLTFLRHRCEQDIKLADDLIGGPKFNDAFEVVSTFLENAVSEYVTEAGKVATLTSKLASEAAGLARKEARTAIEDRAAKTVA</sequence>
<feature type="domain" description="Phasin" evidence="1">
    <location>
        <begin position="35"/>
        <end position="126"/>
    </location>
</feature>
<dbReference type="Pfam" id="PF09361">
    <property type="entry name" value="Phasin_2"/>
    <property type="match status" value="1"/>
</dbReference>
<reference evidence="2 3" key="1">
    <citation type="journal article" date="2018" name="Mol. Plant Microbe Interact.">
        <title>Taxonomically Different Co-Microsymbionts of a Relict Legume, Oxytropis popoviana, Have Complementary Sets of Symbiotic Genes and Together Increase the Efficiency of Plant Nodulation.</title>
        <authorList>
            <person name="Safronova V."/>
            <person name="Belimov A."/>
            <person name="Sazanova A."/>
            <person name="Chirak E."/>
            <person name="Verkhozina A."/>
            <person name="Kuznetsova I."/>
            <person name="Andronov E."/>
            <person name="Puhalsky J."/>
            <person name="Tikhonovich I."/>
        </authorList>
    </citation>
    <scope>NUCLEOTIDE SEQUENCE [LARGE SCALE GENOMIC DNA]</scope>
    <source>
        <strain evidence="2 3">Opo-235</strain>
    </source>
</reference>
<proteinExistence type="predicted"/>
<evidence type="ECO:0000313" key="2">
    <source>
        <dbReference type="EMBL" id="RNJ42151.1"/>
    </source>
</evidence>
<protein>
    <submittedName>
        <fullName evidence="2">Phasin family protein</fullName>
    </submittedName>
</protein>
<dbReference type="EMBL" id="QKOD01000012">
    <property type="protein sequence ID" value="RNJ42151.1"/>
    <property type="molecule type" value="Genomic_DNA"/>
</dbReference>
<dbReference type="InterPro" id="IPR018968">
    <property type="entry name" value="Phasin"/>
</dbReference>